<dbReference type="InterPro" id="IPR029058">
    <property type="entry name" value="AB_hydrolase_fold"/>
</dbReference>
<gene>
    <name evidence="2" type="ORF">ACFQHW_07895</name>
</gene>
<dbReference type="PANTHER" id="PTHR43433:SF5">
    <property type="entry name" value="AB HYDROLASE-1 DOMAIN-CONTAINING PROTEIN"/>
    <property type="match status" value="1"/>
</dbReference>
<dbReference type="Gene3D" id="3.40.50.1820">
    <property type="entry name" value="alpha/beta hydrolase"/>
    <property type="match status" value="1"/>
</dbReference>
<feature type="domain" description="AB hydrolase-1" evidence="1">
    <location>
        <begin position="8"/>
        <end position="239"/>
    </location>
</feature>
<dbReference type="PANTHER" id="PTHR43433">
    <property type="entry name" value="HYDROLASE, ALPHA/BETA FOLD FAMILY PROTEIN"/>
    <property type="match status" value="1"/>
</dbReference>
<dbReference type="RefSeq" id="WP_125598658.1">
    <property type="nucleotide sequence ID" value="NZ_JBHSSM010000018.1"/>
</dbReference>
<dbReference type="InterPro" id="IPR000073">
    <property type="entry name" value="AB_hydrolase_1"/>
</dbReference>
<proteinExistence type="predicted"/>
<comment type="caution">
    <text evidence="2">The sequence shown here is derived from an EMBL/GenBank/DDBJ whole genome shotgun (WGS) entry which is preliminary data.</text>
</comment>
<sequence length="255" mass="28332">MGEEKGIPLVLLTHLSATLDNWDPLLINTLAENHWVIVFDNVGVGLSDGKAPKTIKEMADGALEFIHGLNIEQVDLLGLSMGGMIAQELVAKEPLLVRKLILVGTGPRGGDGISEVTKVTNKDFLRSILTRKDIKTYLFFTETENGRIKAAEFLERINTRSLAKDKNIRFSSYQNQLTAINRWGKEKSADLSTISQQTLIVNGDHDRMVPTVNSYDLAKRIAKSTLKIYPDAGHGSLFQFPIDFSQIVSEFIYAK</sequence>
<keyword evidence="2" id="KW-0378">Hydrolase</keyword>
<organism evidence="2 3">
    <name type="scientific">Lapidilactobacillus achengensis</name>
    <dbReference type="NCBI Taxonomy" id="2486000"/>
    <lineage>
        <taxon>Bacteria</taxon>
        <taxon>Bacillati</taxon>
        <taxon>Bacillota</taxon>
        <taxon>Bacilli</taxon>
        <taxon>Lactobacillales</taxon>
        <taxon>Lactobacillaceae</taxon>
        <taxon>Lapidilactobacillus</taxon>
    </lineage>
</organism>
<accession>A0ABW1UNC6</accession>
<reference evidence="3" key="1">
    <citation type="journal article" date="2019" name="Int. J. Syst. Evol. Microbiol.">
        <title>The Global Catalogue of Microorganisms (GCM) 10K type strain sequencing project: providing services to taxonomists for standard genome sequencing and annotation.</title>
        <authorList>
            <consortium name="The Broad Institute Genomics Platform"/>
            <consortium name="The Broad Institute Genome Sequencing Center for Infectious Disease"/>
            <person name="Wu L."/>
            <person name="Ma J."/>
        </authorList>
    </citation>
    <scope>NUCLEOTIDE SEQUENCE [LARGE SCALE GENOMIC DNA]</scope>
    <source>
        <strain evidence="3">CCM 8897</strain>
    </source>
</reference>
<evidence type="ECO:0000313" key="2">
    <source>
        <dbReference type="EMBL" id="MFC6315482.1"/>
    </source>
</evidence>
<keyword evidence="3" id="KW-1185">Reference proteome</keyword>
<evidence type="ECO:0000313" key="3">
    <source>
        <dbReference type="Proteomes" id="UP001596310"/>
    </source>
</evidence>
<dbReference type="Pfam" id="PF00561">
    <property type="entry name" value="Abhydrolase_1"/>
    <property type="match status" value="1"/>
</dbReference>
<dbReference type="InterPro" id="IPR050471">
    <property type="entry name" value="AB_hydrolase"/>
</dbReference>
<dbReference type="EMBL" id="JBHSSM010000018">
    <property type="protein sequence ID" value="MFC6315482.1"/>
    <property type="molecule type" value="Genomic_DNA"/>
</dbReference>
<name>A0ABW1UNC6_9LACO</name>
<dbReference type="PRINTS" id="PR00111">
    <property type="entry name" value="ABHYDROLASE"/>
</dbReference>
<evidence type="ECO:0000259" key="1">
    <source>
        <dbReference type="Pfam" id="PF00561"/>
    </source>
</evidence>
<dbReference type="SUPFAM" id="SSF53474">
    <property type="entry name" value="alpha/beta-Hydrolases"/>
    <property type="match status" value="1"/>
</dbReference>
<dbReference type="GO" id="GO:0016787">
    <property type="term" value="F:hydrolase activity"/>
    <property type="evidence" value="ECO:0007669"/>
    <property type="project" value="UniProtKB-KW"/>
</dbReference>
<protein>
    <submittedName>
        <fullName evidence="2">Alpha/beta fold hydrolase</fullName>
    </submittedName>
</protein>
<dbReference type="Proteomes" id="UP001596310">
    <property type="component" value="Unassembled WGS sequence"/>
</dbReference>